<dbReference type="Proteomes" id="UP000051264">
    <property type="component" value="Unassembled WGS sequence"/>
</dbReference>
<dbReference type="InterPro" id="IPR004360">
    <property type="entry name" value="Glyas_Fos-R_dOase_dom"/>
</dbReference>
<reference evidence="2 3" key="1">
    <citation type="journal article" date="2015" name="Genome Announc.">
        <title>Expanding the biotechnology potential of lactobacilli through comparative genomics of 213 strains and associated genera.</title>
        <authorList>
            <person name="Sun Z."/>
            <person name="Harris H.M."/>
            <person name="McCann A."/>
            <person name="Guo C."/>
            <person name="Argimon S."/>
            <person name="Zhang W."/>
            <person name="Yang X."/>
            <person name="Jeffery I.B."/>
            <person name="Cooney J.C."/>
            <person name="Kagawa T.F."/>
            <person name="Liu W."/>
            <person name="Song Y."/>
            <person name="Salvetti E."/>
            <person name="Wrobel A."/>
            <person name="Rasinkangas P."/>
            <person name="Parkhill J."/>
            <person name="Rea M.C."/>
            <person name="O'Sullivan O."/>
            <person name="Ritari J."/>
            <person name="Douillard F.P."/>
            <person name="Paul Ross R."/>
            <person name="Yang R."/>
            <person name="Briner A.E."/>
            <person name="Felis G.E."/>
            <person name="de Vos W.M."/>
            <person name="Barrangou R."/>
            <person name="Klaenhammer T.R."/>
            <person name="Caufield P.W."/>
            <person name="Cui Y."/>
            <person name="Zhang H."/>
            <person name="O'Toole P.W."/>
        </authorList>
    </citation>
    <scope>NUCLEOTIDE SEQUENCE [LARGE SCALE GENOMIC DNA]</scope>
    <source>
        <strain evidence="2 3">DSM 14340</strain>
    </source>
</reference>
<proteinExistence type="predicted"/>
<organism evidence="2 3">
    <name type="scientific">Latilactobacillus fuchuensis DSM 14340 = JCM 11249</name>
    <dbReference type="NCBI Taxonomy" id="1423747"/>
    <lineage>
        <taxon>Bacteria</taxon>
        <taxon>Bacillati</taxon>
        <taxon>Bacillota</taxon>
        <taxon>Bacilli</taxon>
        <taxon>Lactobacillales</taxon>
        <taxon>Lactobacillaceae</taxon>
        <taxon>Latilactobacillus</taxon>
    </lineage>
</organism>
<dbReference type="Pfam" id="PF00903">
    <property type="entry name" value="Glyoxalase"/>
    <property type="match status" value="1"/>
</dbReference>
<dbReference type="AlphaFoldDB" id="A0A0R1S4Q7"/>
<dbReference type="PROSITE" id="PS51819">
    <property type="entry name" value="VOC"/>
    <property type="match status" value="1"/>
</dbReference>
<dbReference type="PANTHER" id="PTHR36503:SF1">
    <property type="entry name" value="BLR2520 PROTEIN"/>
    <property type="match status" value="1"/>
</dbReference>
<dbReference type="PANTHER" id="PTHR36503">
    <property type="entry name" value="BLR2520 PROTEIN"/>
    <property type="match status" value="1"/>
</dbReference>
<accession>A0A0R1S4Q7</accession>
<name>A0A0R1S4Q7_9LACO</name>
<dbReference type="eggNOG" id="COG0346">
    <property type="taxonomic scope" value="Bacteria"/>
</dbReference>
<dbReference type="EMBL" id="AZEX01000020">
    <property type="protein sequence ID" value="KRL61381.1"/>
    <property type="molecule type" value="Genomic_DNA"/>
</dbReference>
<protein>
    <recommendedName>
        <fullName evidence="1">VOC domain-containing protein</fullName>
    </recommendedName>
</protein>
<dbReference type="InterPro" id="IPR037523">
    <property type="entry name" value="VOC_core"/>
</dbReference>
<dbReference type="SUPFAM" id="SSF54593">
    <property type="entry name" value="Glyoxalase/Bleomycin resistance protein/Dihydroxybiphenyl dioxygenase"/>
    <property type="match status" value="1"/>
</dbReference>
<dbReference type="PATRIC" id="fig|1423747.3.peg.800"/>
<evidence type="ECO:0000259" key="1">
    <source>
        <dbReference type="PROSITE" id="PS51819"/>
    </source>
</evidence>
<feature type="domain" description="VOC" evidence="1">
    <location>
        <begin position="14"/>
        <end position="141"/>
    </location>
</feature>
<dbReference type="InterPro" id="IPR029068">
    <property type="entry name" value="Glyas_Bleomycin-R_OHBP_Dase"/>
</dbReference>
<evidence type="ECO:0000313" key="2">
    <source>
        <dbReference type="EMBL" id="KRL61381.1"/>
    </source>
</evidence>
<sequence>MGSQLIKGVKLMNSIHLICLGVLDLTASRKFYQALGFNEPASEHADVIAFFNNFGTKLELFPYEALLADIGLDAAENPMPTTFNGVTYAYNTKSVAEADRVFQRALANGATLVKPLTWGDWGGYSGYFKELNGYYWEVAYSKDWQFDANDMLIIQ</sequence>
<comment type="caution">
    <text evidence="2">The sequence shown here is derived from an EMBL/GenBank/DDBJ whole genome shotgun (WGS) entry which is preliminary data.</text>
</comment>
<evidence type="ECO:0000313" key="3">
    <source>
        <dbReference type="Proteomes" id="UP000051264"/>
    </source>
</evidence>
<gene>
    <name evidence="2" type="ORF">FC69_GL000785</name>
</gene>
<dbReference type="Gene3D" id="3.10.180.10">
    <property type="entry name" value="2,3-Dihydroxybiphenyl 1,2-Dioxygenase, domain 1"/>
    <property type="match status" value="1"/>
</dbReference>